<dbReference type="AlphaFoldDB" id="A0AA39U482"/>
<protein>
    <submittedName>
        <fullName evidence="1">Uncharacterized protein</fullName>
    </submittedName>
</protein>
<reference evidence="1" key="1">
    <citation type="submission" date="2023-03" db="EMBL/GenBank/DDBJ databases">
        <title>Complete genome of Cladonia borealis.</title>
        <authorList>
            <person name="Park H."/>
        </authorList>
    </citation>
    <scope>NUCLEOTIDE SEQUENCE</scope>
    <source>
        <strain evidence="1">ANT050790</strain>
    </source>
</reference>
<evidence type="ECO:0000313" key="1">
    <source>
        <dbReference type="EMBL" id="KAK0507461.1"/>
    </source>
</evidence>
<sequence length="275" mass="31655">MPRTVWQPDPRWKDDPRWNNPSHLRACAEEAHYEPQSKAFHIPLYIRPDLHVQTTYQVPHISPKDCRDFCWKDCVIYGNAGLTTSDHHALLEVVYREWFPHRAEDKDVSDGNFFGKFMRFMPPATNLVQIVHFHEALCEKLSSLVPEIEDLEPAIPYAVPPKEETRRFGAYKLRETIFDVCIVIDAGWQEQGVLLVWKNEDVAKKYNCSEGGEVQAYDSSDADGLGAACVFRCPLKRAMQMVVSQDPLRAQKRAEYNEMLEETLGEAADRYNHSG</sequence>
<dbReference type="Proteomes" id="UP001166286">
    <property type="component" value="Unassembled WGS sequence"/>
</dbReference>
<proteinExistence type="predicted"/>
<keyword evidence="2" id="KW-1185">Reference proteome</keyword>
<evidence type="ECO:0000313" key="2">
    <source>
        <dbReference type="Proteomes" id="UP001166286"/>
    </source>
</evidence>
<comment type="caution">
    <text evidence="1">The sequence shown here is derived from an EMBL/GenBank/DDBJ whole genome shotgun (WGS) entry which is preliminary data.</text>
</comment>
<name>A0AA39U482_9LECA</name>
<accession>A0AA39U482</accession>
<dbReference type="EMBL" id="JAFEKC020000023">
    <property type="protein sequence ID" value="KAK0507461.1"/>
    <property type="molecule type" value="Genomic_DNA"/>
</dbReference>
<gene>
    <name evidence="1" type="ORF">JMJ35_009984</name>
</gene>
<organism evidence="1 2">
    <name type="scientific">Cladonia borealis</name>
    <dbReference type="NCBI Taxonomy" id="184061"/>
    <lineage>
        <taxon>Eukaryota</taxon>
        <taxon>Fungi</taxon>
        <taxon>Dikarya</taxon>
        <taxon>Ascomycota</taxon>
        <taxon>Pezizomycotina</taxon>
        <taxon>Lecanoromycetes</taxon>
        <taxon>OSLEUM clade</taxon>
        <taxon>Lecanoromycetidae</taxon>
        <taxon>Lecanorales</taxon>
        <taxon>Lecanorineae</taxon>
        <taxon>Cladoniaceae</taxon>
        <taxon>Cladonia</taxon>
    </lineage>
</organism>